<dbReference type="GO" id="GO:0008484">
    <property type="term" value="F:sulfuric ester hydrolase activity"/>
    <property type="evidence" value="ECO:0007669"/>
    <property type="project" value="TreeGrafter"/>
</dbReference>
<protein>
    <submittedName>
        <fullName evidence="4">Sulfatase family protein</fullName>
        <ecNumber evidence="4">3.1.3.-</ecNumber>
    </submittedName>
</protein>
<evidence type="ECO:0000259" key="3">
    <source>
        <dbReference type="Pfam" id="PF00884"/>
    </source>
</evidence>
<dbReference type="FunFam" id="3.40.720.10:FF:000062">
    <property type="entry name" value="Probable sulfatase"/>
    <property type="match status" value="1"/>
</dbReference>
<feature type="domain" description="Sulfatase N-terminal" evidence="3">
    <location>
        <begin position="155"/>
        <end position="385"/>
    </location>
</feature>
<dbReference type="Pfam" id="PF00884">
    <property type="entry name" value="Sulfatase"/>
    <property type="match status" value="2"/>
</dbReference>
<dbReference type="CDD" id="cd16028">
    <property type="entry name" value="PMH"/>
    <property type="match status" value="1"/>
</dbReference>
<sequence length="542" mass="61865">MTNPGNVLFIMADQLRWDYLSCYGHPTLKTPHLDRLAERGVRFDRAYCQSPICGPSRMSFYTGRYMRSHGSTWNGFPMRVGEKTLGDHLRPLGVRTALVGKTHMIADREGMQWLGIDPDSDIGVSVAECGFEPFDRDDGMHPEGYYDVDPRYDDYLREQGYGGANPWELWANSAEGENGELLSGWLLENSGKRARLPEEHTETPYMTRRCIEFIESAGDLPWLCHLSFIKPHWPYIVPAPYDEMYSVDDIIPVVRSGAERENPHPVYGAFQNHPVCRTFSDDKVRERVIPAYMALVKQIDDQMGVLFDYLDAKDLFENTMIVFTSDHGDYLGDHWMGEKDLFHEPSVRIPLIIYDPRASADATRGSASQALVESIDLAPTFLEFFEGDPCPQFIEGCSLTPLLNNQTGAPWREVAISEYDYATRRARLALGIDQADARLIMACDQRWKYVYAYGFRPMLFDLENDPQELNDLGEDPAYAPERDRLHTAIFEWACRHHTRTTLSPERINAMSGREPPGIVIGCWDEETARERGIWPVVPPDLN</sequence>
<gene>
    <name evidence="4" type="ORF">MGWOODY_XGa2527</name>
</gene>
<keyword evidence="1" id="KW-0479">Metal-binding</keyword>
<dbReference type="PANTHER" id="PTHR45953">
    <property type="entry name" value="IDURONATE 2-SULFATASE"/>
    <property type="match status" value="1"/>
</dbReference>
<accession>A0A161KE74</accession>
<proteinExistence type="predicted"/>
<dbReference type="EC" id="3.1.3.-" evidence="4"/>
<organism evidence="4">
    <name type="scientific">hydrothermal vent metagenome</name>
    <dbReference type="NCBI Taxonomy" id="652676"/>
    <lineage>
        <taxon>unclassified sequences</taxon>
        <taxon>metagenomes</taxon>
        <taxon>ecological metagenomes</taxon>
    </lineage>
</organism>
<dbReference type="InterPro" id="IPR000917">
    <property type="entry name" value="Sulfatase_N"/>
</dbReference>
<feature type="domain" description="Sulfatase N-terminal" evidence="3">
    <location>
        <begin position="6"/>
        <end position="105"/>
    </location>
</feature>
<name>A0A161KE74_9ZZZZ</name>
<dbReference type="PANTHER" id="PTHR45953:SF1">
    <property type="entry name" value="IDURONATE 2-SULFATASE"/>
    <property type="match status" value="1"/>
</dbReference>
<evidence type="ECO:0000256" key="2">
    <source>
        <dbReference type="ARBA" id="ARBA00022801"/>
    </source>
</evidence>
<keyword evidence="2 4" id="KW-0378">Hydrolase</keyword>
<reference evidence="4" key="1">
    <citation type="submission" date="2015-10" db="EMBL/GenBank/DDBJ databases">
        <authorList>
            <person name="Gilbert D.G."/>
        </authorList>
    </citation>
    <scope>NUCLEOTIDE SEQUENCE</scope>
</reference>
<dbReference type="InterPro" id="IPR017850">
    <property type="entry name" value="Alkaline_phosphatase_core_sf"/>
</dbReference>
<evidence type="ECO:0000313" key="4">
    <source>
        <dbReference type="EMBL" id="CUS52348.1"/>
    </source>
</evidence>
<dbReference type="SUPFAM" id="SSF53649">
    <property type="entry name" value="Alkaline phosphatase-like"/>
    <property type="match status" value="1"/>
</dbReference>
<dbReference type="GO" id="GO:0046872">
    <property type="term" value="F:metal ion binding"/>
    <property type="evidence" value="ECO:0007669"/>
    <property type="project" value="UniProtKB-KW"/>
</dbReference>
<evidence type="ECO:0000256" key="1">
    <source>
        <dbReference type="ARBA" id="ARBA00022723"/>
    </source>
</evidence>
<dbReference type="Gene3D" id="3.40.720.10">
    <property type="entry name" value="Alkaline Phosphatase, subunit A"/>
    <property type="match status" value="1"/>
</dbReference>
<dbReference type="GO" id="GO:0005737">
    <property type="term" value="C:cytoplasm"/>
    <property type="evidence" value="ECO:0007669"/>
    <property type="project" value="TreeGrafter"/>
</dbReference>
<dbReference type="AlphaFoldDB" id="A0A161KE74"/>
<dbReference type="EMBL" id="CZRL01000082">
    <property type="protein sequence ID" value="CUS52348.1"/>
    <property type="molecule type" value="Genomic_DNA"/>
</dbReference>